<dbReference type="Pfam" id="PF00264">
    <property type="entry name" value="Tyrosinase"/>
    <property type="match status" value="1"/>
</dbReference>
<dbReference type="InterPro" id="IPR050316">
    <property type="entry name" value="Tyrosinase/Hemocyanin"/>
</dbReference>
<keyword evidence="6" id="KW-1185">Reference proteome</keyword>
<protein>
    <submittedName>
        <fullName evidence="5">Di-copper centre-containing protein</fullName>
    </submittedName>
</protein>
<reference evidence="5 6" key="1">
    <citation type="journal article" date="2015" name="Genome Biol. Evol.">
        <title>Phylogenomic analyses indicate that early fungi evolved digesting cell walls of algal ancestors of land plants.</title>
        <authorList>
            <person name="Chang Y."/>
            <person name="Wang S."/>
            <person name="Sekimoto S."/>
            <person name="Aerts A.L."/>
            <person name="Choi C."/>
            <person name="Clum A."/>
            <person name="LaButti K.M."/>
            <person name="Lindquist E.A."/>
            <person name="Yee Ngan C."/>
            <person name="Ohm R.A."/>
            <person name="Salamov A.A."/>
            <person name="Grigoriev I.V."/>
            <person name="Spatafora J.W."/>
            <person name="Berbee M.L."/>
        </authorList>
    </citation>
    <scope>NUCLEOTIDE SEQUENCE [LARGE SCALE GENOMIC DNA]</scope>
    <source>
        <strain evidence="5 6">NRRL 1564</strain>
    </source>
</reference>
<evidence type="ECO:0000313" key="5">
    <source>
        <dbReference type="EMBL" id="PIA16829.1"/>
    </source>
</evidence>
<evidence type="ECO:0000313" key="6">
    <source>
        <dbReference type="Proteomes" id="UP000242474"/>
    </source>
</evidence>
<dbReference type="PROSITE" id="PS00497">
    <property type="entry name" value="TYROSINASE_1"/>
    <property type="match status" value="1"/>
</dbReference>
<sequence length="383" mass="43470">MKLSAALLSATAIGLSAVQVINAQQNQPACSNVYTRKELLSLTSSEWSLYKSILTAMQRDGWFAWFAYLHNTWFGSIHGQSQFFPFHRRFVYEWEKVGKQYNSAFAQPYWDEMRDYRTPASSQVLSSNWLGGNGQGNNRCVQNGVQGGWTMTYPNNHCFSRSFSNNGNPNSWYSPEYIESVIQRSADMTALRPGIEYSLHGIVHLDIGGDMSQRSSPNDWIFMLHHANIDRLWWQWQANRNHMWTMDGPNTDGSAISLNSNIVYFDEPIRNVMQLGYGQMCYQYGSNPIRRRSLSASATQKISSVLPQGVLSEWFPDTAKSPMAIAAIDPAMEKSGRPIPYPGTLTDDWISKQNLDRAAVKRVEADARSFVDAMKNAKYNSPY</sequence>
<dbReference type="EMBL" id="KZ303497">
    <property type="protein sequence ID" value="PIA16829.1"/>
    <property type="molecule type" value="Genomic_DNA"/>
</dbReference>
<dbReference type="PANTHER" id="PTHR11474">
    <property type="entry name" value="TYROSINASE FAMILY MEMBER"/>
    <property type="match status" value="1"/>
</dbReference>
<dbReference type="PANTHER" id="PTHR11474:SF126">
    <property type="entry name" value="TYROSINASE-LIKE PROTEIN TYR-1-RELATED"/>
    <property type="match status" value="1"/>
</dbReference>
<gene>
    <name evidence="5" type="ORF">COEREDRAFT_80895</name>
</gene>
<dbReference type="Gene3D" id="1.10.1280.10">
    <property type="entry name" value="Di-copper center containing domain from catechol oxidase"/>
    <property type="match status" value="1"/>
</dbReference>
<keyword evidence="3" id="KW-0732">Signal</keyword>
<organism evidence="5 6">
    <name type="scientific">Coemansia reversa (strain ATCC 12441 / NRRL 1564)</name>
    <dbReference type="NCBI Taxonomy" id="763665"/>
    <lineage>
        <taxon>Eukaryota</taxon>
        <taxon>Fungi</taxon>
        <taxon>Fungi incertae sedis</taxon>
        <taxon>Zoopagomycota</taxon>
        <taxon>Kickxellomycotina</taxon>
        <taxon>Kickxellomycetes</taxon>
        <taxon>Kickxellales</taxon>
        <taxon>Kickxellaceae</taxon>
        <taxon>Coemansia</taxon>
    </lineage>
</organism>
<dbReference type="InterPro" id="IPR008922">
    <property type="entry name" value="Di-copper_centre_dom_sf"/>
</dbReference>
<evidence type="ECO:0000259" key="4">
    <source>
        <dbReference type="PROSITE" id="PS00497"/>
    </source>
</evidence>
<proteinExistence type="predicted"/>
<dbReference type="GO" id="GO:0016491">
    <property type="term" value="F:oxidoreductase activity"/>
    <property type="evidence" value="ECO:0007669"/>
    <property type="project" value="InterPro"/>
</dbReference>
<dbReference type="GO" id="GO:0046872">
    <property type="term" value="F:metal ion binding"/>
    <property type="evidence" value="ECO:0007669"/>
    <property type="project" value="UniProtKB-KW"/>
</dbReference>
<evidence type="ECO:0000256" key="3">
    <source>
        <dbReference type="SAM" id="SignalP"/>
    </source>
</evidence>
<name>A0A2G5BCU3_COERN</name>
<feature type="domain" description="Tyrosinase copper-binding" evidence="4">
    <location>
        <begin position="78"/>
        <end position="95"/>
    </location>
</feature>
<dbReference type="AlphaFoldDB" id="A0A2G5BCU3"/>
<feature type="chain" id="PRO_5013888847" evidence="3">
    <location>
        <begin position="24"/>
        <end position="383"/>
    </location>
</feature>
<evidence type="ECO:0000256" key="2">
    <source>
        <dbReference type="ARBA" id="ARBA00023008"/>
    </source>
</evidence>
<dbReference type="STRING" id="763665.A0A2G5BCU3"/>
<dbReference type="SUPFAM" id="SSF48056">
    <property type="entry name" value="Di-copper centre-containing domain"/>
    <property type="match status" value="1"/>
</dbReference>
<feature type="signal peptide" evidence="3">
    <location>
        <begin position="1"/>
        <end position="23"/>
    </location>
</feature>
<accession>A0A2G5BCU3</accession>
<keyword evidence="2" id="KW-0186">Copper</keyword>
<dbReference type="PRINTS" id="PR00092">
    <property type="entry name" value="TYROSINASE"/>
</dbReference>
<dbReference type="OrthoDB" id="6132182at2759"/>
<dbReference type="Proteomes" id="UP000242474">
    <property type="component" value="Unassembled WGS sequence"/>
</dbReference>
<keyword evidence="1" id="KW-0479">Metal-binding</keyword>
<dbReference type="InterPro" id="IPR002227">
    <property type="entry name" value="Tyrosinase_Cu-bd"/>
</dbReference>
<evidence type="ECO:0000256" key="1">
    <source>
        <dbReference type="ARBA" id="ARBA00022723"/>
    </source>
</evidence>